<name>A0AAD9QH44_ACRCE</name>
<reference evidence="11" key="1">
    <citation type="journal article" date="2023" name="G3 (Bethesda)">
        <title>Whole genome assembly and annotation of the endangered Caribbean coral Acropora cervicornis.</title>
        <authorList>
            <person name="Selwyn J.D."/>
            <person name="Vollmer S.V."/>
        </authorList>
    </citation>
    <scope>NUCLEOTIDE SEQUENCE</scope>
    <source>
        <strain evidence="11">K2</strain>
    </source>
</reference>
<dbReference type="CDD" id="cd00270">
    <property type="entry name" value="MATH_TRAF_C"/>
    <property type="match status" value="1"/>
</dbReference>
<evidence type="ECO:0000259" key="8">
    <source>
        <dbReference type="PROSITE" id="PS50089"/>
    </source>
</evidence>
<dbReference type="InterPro" id="IPR001841">
    <property type="entry name" value="Znf_RING"/>
</dbReference>
<comment type="subcellular location">
    <subcellularLocation>
        <location evidence="1">Cytoplasm</location>
    </subcellularLocation>
</comment>
<feature type="zinc finger region" description="TRAF-type" evidence="7">
    <location>
        <begin position="161"/>
        <end position="217"/>
    </location>
</feature>
<keyword evidence="5 7" id="KW-0863">Zinc-finger</keyword>
<dbReference type="InterPro" id="IPR002083">
    <property type="entry name" value="MATH/TRAF_dom"/>
</dbReference>
<feature type="zinc finger region" description="TRAF-type" evidence="7">
    <location>
        <begin position="486"/>
        <end position="534"/>
    </location>
</feature>
<organism evidence="11 12">
    <name type="scientific">Acropora cervicornis</name>
    <name type="common">Staghorn coral</name>
    <dbReference type="NCBI Taxonomy" id="6130"/>
    <lineage>
        <taxon>Eukaryota</taxon>
        <taxon>Metazoa</taxon>
        <taxon>Cnidaria</taxon>
        <taxon>Anthozoa</taxon>
        <taxon>Hexacorallia</taxon>
        <taxon>Scleractinia</taxon>
        <taxon>Astrocoeniina</taxon>
        <taxon>Acroporidae</taxon>
        <taxon>Acropora</taxon>
    </lineage>
</organism>
<dbReference type="Pfam" id="PF22486">
    <property type="entry name" value="MATH_2"/>
    <property type="match status" value="1"/>
</dbReference>
<gene>
    <name evidence="11" type="ORF">P5673_016257</name>
</gene>
<feature type="zinc finger region" description="TRAF-type" evidence="7">
    <location>
        <begin position="432"/>
        <end position="478"/>
    </location>
</feature>
<dbReference type="SMART" id="SM00184">
    <property type="entry name" value="RING"/>
    <property type="match status" value="1"/>
</dbReference>
<dbReference type="AlphaFoldDB" id="A0AAD9QH44"/>
<accession>A0AAD9QH44</accession>
<evidence type="ECO:0000256" key="5">
    <source>
        <dbReference type="ARBA" id="ARBA00022771"/>
    </source>
</evidence>
<evidence type="ECO:0000256" key="4">
    <source>
        <dbReference type="ARBA" id="ARBA00022737"/>
    </source>
</evidence>
<dbReference type="GO" id="GO:0008270">
    <property type="term" value="F:zinc ion binding"/>
    <property type="evidence" value="ECO:0007669"/>
    <property type="project" value="UniProtKB-KW"/>
</dbReference>
<feature type="domain" description="MATH" evidence="9">
    <location>
        <begin position="588"/>
        <end position="742"/>
    </location>
</feature>
<evidence type="ECO:0000256" key="1">
    <source>
        <dbReference type="ARBA" id="ARBA00004496"/>
    </source>
</evidence>
<feature type="domain" description="MATH" evidence="9">
    <location>
        <begin position="283"/>
        <end position="431"/>
    </location>
</feature>
<dbReference type="PANTHER" id="PTHR10131">
    <property type="entry name" value="TNF RECEPTOR ASSOCIATED FACTOR"/>
    <property type="match status" value="1"/>
</dbReference>
<dbReference type="Pfam" id="PF00097">
    <property type="entry name" value="zf-C3HC4"/>
    <property type="match status" value="1"/>
</dbReference>
<feature type="domain" description="TRAF-type" evidence="10">
    <location>
        <begin position="106"/>
        <end position="153"/>
    </location>
</feature>
<dbReference type="InterPro" id="IPR008974">
    <property type="entry name" value="TRAF-like"/>
</dbReference>
<evidence type="ECO:0000259" key="9">
    <source>
        <dbReference type="PROSITE" id="PS50144"/>
    </source>
</evidence>
<comment type="caution">
    <text evidence="11">The sequence shown here is derived from an EMBL/GenBank/DDBJ whole genome shotgun (WGS) entry which is preliminary data.</text>
</comment>
<dbReference type="PANTHER" id="PTHR10131:SF94">
    <property type="entry name" value="TNF RECEPTOR-ASSOCIATED FACTOR 4"/>
    <property type="match status" value="1"/>
</dbReference>
<keyword evidence="6 7" id="KW-0862">Zinc</keyword>
<evidence type="ECO:0000256" key="3">
    <source>
        <dbReference type="ARBA" id="ARBA00022723"/>
    </source>
</evidence>
<dbReference type="Gene3D" id="2.60.210.10">
    <property type="entry name" value="Apoptosis, Tumor Necrosis Factor Receptor Associated Protein 2, Chain A"/>
    <property type="match status" value="2"/>
</dbReference>
<dbReference type="Pfam" id="PF02176">
    <property type="entry name" value="zf-TRAF"/>
    <property type="match status" value="2"/>
</dbReference>
<reference evidence="11" key="2">
    <citation type="journal article" date="2023" name="Science">
        <title>Genomic signatures of disease resistance in endangered staghorn corals.</title>
        <authorList>
            <person name="Vollmer S.V."/>
            <person name="Selwyn J.D."/>
            <person name="Despard B.A."/>
            <person name="Roesel C.L."/>
        </authorList>
    </citation>
    <scope>NUCLEOTIDE SEQUENCE</scope>
    <source>
        <strain evidence="11">K2</strain>
    </source>
</reference>
<feature type="domain" description="TRAF-type" evidence="10">
    <location>
        <begin position="486"/>
        <end position="534"/>
    </location>
</feature>
<evidence type="ECO:0000313" key="11">
    <source>
        <dbReference type="EMBL" id="KAK2561117.1"/>
    </source>
</evidence>
<feature type="zinc finger region" description="TRAF-type" evidence="7">
    <location>
        <begin position="106"/>
        <end position="153"/>
    </location>
</feature>
<keyword evidence="2" id="KW-0963">Cytoplasm</keyword>
<dbReference type="Pfam" id="PF21355">
    <property type="entry name" value="TRAF-mep_MATH"/>
    <property type="match status" value="1"/>
</dbReference>
<dbReference type="GO" id="GO:0005737">
    <property type="term" value="C:cytoplasm"/>
    <property type="evidence" value="ECO:0007669"/>
    <property type="project" value="UniProtKB-SubCell"/>
</dbReference>
<keyword evidence="12" id="KW-1185">Reference proteome</keyword>
<dbReference type="PROSITE" id="PS50089">
    <property type="entry name" value="ZF_RING_2"/>
    <property type="match status" value="1"/>
</dbReference>
<evidence type="ECO:0000259" key="10">
    <source>
        <dbReference type="PROSITE" id="PS50145"/>
    </source>
</evidence>
<sequence length="752" mass="87609">MVEVGRDSLPSGYDFDFVSSVFDEYHCLICHLPLREPVLTRCGHRYCKNCLTEAIKRRQTPECPADRVTLDPEKDIFPDKATERNILSCHVRCPSKGCEWTGEIRNLENCGCKIILCANFHCKMSIERRLMEDHMTNTCQWRLVYCTDCNERFAKCDEDEHSLECRRRPIDCTNGCGQIVPREEITAHKDVDCPETLTSCQYDFLGCRTQIKRCEMKDHLEEKLRGHFEMSVDKLSGVQDECRILKRELEQIKLNYFTVSSQLASLEKEVFEVKLKHKDIETSAPFIWKVTNFWERVCKAKTDKEIRVESDSFYVGPQGYKMKLAMYPNGTKEARNAHISLYIALMKGRYDAILPWPFKYKVTLTIVDQNPDLIKRQNFVKSFVPEPGWRSMQRPTSEENERRGFGRFFAHEKLRAGSYVLDDTLFIKFEKHGESCSFQPVQCINAGCQEKVIRKDFIEHMENTCLWSIMQCAFCDHCFPKLEKKSHNDACLRFPVECSNKCGLKNIPREELEHHIEMVCPLTVIMCEYSAIGCPIKFQRRESKAHLDAMKDLHLQLACRGLVTMSKTIAEQAEKISLLEERMERLQHSPFVWKISNFSAVMEAARTNQQRVIVSDSFYSSKNGYKLVLELYPDGYLAENNEEDEKVDFMSIYLRVLVGEYDGRLVWPFKYTVVISLLDLNEFAKKRKHLSQEVQFSETEGLPRPYQGTVEPACGLWKFVLHSDLYSGSYIKDDTIFIKVVFSEQRERLFSN</sequence>
<dbReference type="InterPro" id="IPR013083">
    <property type="entry name" value="Znf_RING/FYVE/PHD"/>
</dbReference>
<dbReference type="SMART" id="SM00061">
    <property type="entry name" value="MATH"/>
    <property type="match status" value="2"/>
</dbReference>
<keyword evidence="3 7" id="KW-0479">Metal-binding</keyword>
<evidence type="ECO:0000256" key="2">
    <source>
        <dbReference type="ARBA" id="ARBA00022490"/>
    </source>
</evidence>
<evidence type="ECO:0000256" key="7">
    <source>
        <dbReference type="PROSITE-ProRule" id="PRU00207"/>
    </source>
</evidence>
<dbReference type="SUPFAM" id="SSF57850">
    <property type="entry name" value="RING/U-box"/>
    <property type="match status" value="1"/>
</dbReference>
<keyword evidence="11" id="KW-0675">Receptor</keyword>
<dbReference type="SUPFAM" id="SSF49599">
    <property type="entry name" value="TRAF domain-like"/>
    <property type="match status" value="5"/>
</dbReference>
<dbReference type="PROSITE" id="PS50145">
    <property type="entry name" value="ZF_TRAF"/>
    <property type="match status" value="4"/>
</dbReference>
<evidence type="ECO:0000313" key="12">
    <source>
        <dbReference type="Proteomes" id="UP001249851"/>
    </source>
</evidence>
<dbReference type="GO" id="GO:0005164">
    <property type="term" value="F:tumor necrosis factor receptor binding"/>
    <property type="evidence" value="ECO:0007669"/>
    <property type="project" value="TreeGrafter"/>
</dbReference>
<dbReference type="PROSITE" id="PS00518">
    <property type="entry name" value="ZF_RING_1"/>
    <property type="match status" value="1"/>
</dbReference>
<feature type="domain" description="TRAF-type" evidence="10">
    <location>
        <begin position="432"/>
        <end position="478"/>
    </location>
</feature>
<feature type="domain" description="RING-type" evidence="8">
    <location>
        <begin position="27"/>
        <end position="67"/>
    </location>
</feature>
<keyword evidence="4" id="KW-0677">Repeat</keyword>
<dbReference type="PROSITE" id="PS50144">
    <property type="entry name" value="MATH"/>
    <property type="match status" value="2"/>
</dbReference>
<dbReference type="Proteomes" id="UP001249851">
    <property type="component" value="Unassembled WGS sequence"/>
</dbReference>
<proteinExistence type="predicted"/>
<dbReference type="GO" id="GO:0043122">
    <property type="term" value="P:regulation of canonical NF-kappaB signal transduction"/>
    <property type="evidence" value="ECO:0007669"/>
    <property type="project" value="TreeGrafter"/>
</dbReference>
<dbReference type="GO" id="GO:0031625">
    <property type="term" value="F:ubiquitin protein ligase binding"/>
    <property type="evidence" value="ECO:0007669"/>
    <property type="project" value="TreeGrafter"/>
</dbReference>
<feature type="domain" description="TRAF-type" evidence="10">
    <location>
        <begin position="161"/>
        <end position="217"/>
    </location>
</feature>
<dbReference type="InterPro" id="IPR017907">
    <property type="entry name" value="Znf_RING_CS"/>
</dbReference>
<dbReference type="Gene3D" id="3.30.40.10">
    <property type="entry name" value="Zinc/RING finger domain, C3HC4 (zinc finger)"/>
    <property type="match status" value="5"/>
</dbReference>
<dbReference type="EMBL" id="JARQWQ010000034">
    <property type="protein sequence ID" value="KAK2561117.1"/>
    <property type="molecule type" value="Genomic_DNA"/>
</dbReference>
<dbReference type="InterPro" id="IPR049342">
    <property type="entry name" value="TRAF1-6_MATH_dom"/>
</dbReference>
<evidence type="ECO:0000256" key="6">
    <source>
        <dbReference type="ARBA" id="ARBA00022833"/>
    </source>
</evidence>
<dbReference type="InterPro" id="IPR001293">
    <property type="entry name" value="Znf_TRAF"/>
</dbReference>
<dbReference type="InterPro" id="IPR018957">
    <property type="entry name" value="Znf_C3HC4_RING-type"/>
</dbReference>
<protein>
    <submittedName>
        <fullName evidence="11">TNF receptor-associated factor 6</fullName>
    </submittedName>
</protein>